<dbReference type="GO" id="GO:0008270">
    <property type="term" value="F:zinc ion binding"/>
    <property type="evidence" value="ECO:0007669"/>
    <property type="project" value="InterPro"/>
</dbReference>
<keyword evidence="9" id="KW-0371">Homeobox</keyword>
<dbReference type="SMART" id="SM00451">
    <property type="entry name" value="ZnF_U1"/>
    <property type="match status" value="3"/>
</dbReference>
<evidence type="ECO:0000256" key="3">
    <source>
        <dbReference type="ARBA" id="ARBA00022737"/>
    </source>
</evidence>
<feature type="compositionally biased region" description="Basic and acidic residues" evidence="7">
    <location>
        <begin position="1086"/>
        <end position="1098"/>
    </location>
</feature>
<feature type="compositionally biased region" description="Basic and acidic residues" evidence="7">
    <location>
        <begin position="1004"/>
        <end position="1022"/>
    </location>
</feature>
<keyword evidence="3" id="KW-0677">Repeat</keyword>
<gene>
    <name evidence="9" type="primary">ZFHX4_1</name>
    <name evidence="9" type="ORF">AVEN_224765_1</name>
</gene>
<feature type="compositionally biased region" description="Polar residues" evidence="7">
    <location>
        <begin position="90"/>
        <end position="104"/>
    </location>
</feature>
<feature type="compositionally biased region" description="Polar residues" evidence="7">
    <location>
        <begin position="1185"/>
        <end position="1196"/>
    </location>
</feature>
<evidence type="ECO:0000256" key="4">
    <source>
        <dbReference type="ARBA" id="ARBA00022833"/>
    </source>
</evidence>
<name>A0A4Y2GUX3_ARAVE</name>
<feature type="region of interest" description="Disordered" evidence="7">
    <location>
        <begin position="912"/>
        <end position="938"/>
    </location>
</feature>
<keyword evidence="10" id="KW-1185">Reference proteome</keyword>
<keyword evidence="9" id="KW-0238">DNA-binding</keyword>
<evidence type="ECO:0000256" key="6">
    <source>
        <dbReference type="ARBA" id="ARBA00023163"/>
    </source>
</evidence>
<feature type="compositionally biased region" description="Basic and acidic residues" evidence="7">
    <location>
        <begin position="1121"/>
        <end position="1130"/>
    </location>
</feature>
<dbReference type="PANTHER" id="PTHR45891:SF3">
    <property type="entry name" value="ZINC FINGER PROTEIN 2"/>
    <property type="match status" value="1"/>
</dbReference>
<feature type="compositionally biased region" description="Polar residues" evidence="7">
    <location>
        <begin position="1039"/>
        <end position="1050"/>
    </location>
</feature>
<dbReference type="PANTHER" id="PTHR45891">
    <property type="entry name" value="ZINC FINGER HOMEOBOX PROTEIN"/>
    <property type="match status" value="1"/>
</dbReference>
<evidence type="ECO:0000313" key="9">
    <source>
        <dbReference type="EMBL" id="GBM56721.1"/>
    </source>
</evidence>
<dbReference type="EMBL" id="BGPR01001560">
    <property type="protein sequence ID" value="GBM56721.1"/>
    <property type="molecule type" value="Genomic_DNA"/>
</dbReference>
<keyword evidence="6" id="KW-0804">Transcription</keyword>
<dbReference type="InterPro" id="IPR013087">
    <property type="entry name" value="Znf_C2H2_type"/>
</dbReference>
<sequence length="1455" mass="163327">MDYRKTGITHEMVKMTIKRAADSPDNNKWVCKRIDDDQELQSTEETAHGPRESLPVDGENSNEEAEDSENWYHKIPSHLEIEMTEIDNRQPSWGSSAENNTNTLETRHPTHSHGTTDSVGNSCSDPMNLSRSYLKHKSRRDVTNNVSYRSLIGAHSSKSKYLENVYGDFRNTPSLTGPDGIIQGEAASHFSSAMWPQNTSLSPNERLMISGEVAAMAMRTMPSTNQKVSMTTHRNSLITSGLVNSEKPEIIAKGSIPNNLQQEAPRPLKKNYGHFSADARNYGHSSNAPNSDANRSYNWPLASESNANGPPIRNKCAERIGDNLVNNLSQQPTNYLKRLSQTGAQIGSNDALESVRPPKRKKSHAEVPGTTWHCNVCDVTFKTVKGYRGHALTEKHLMKVNQAYQQQSNLYNFQPNSVSRTFGPTVLETQPQPHPHLLYLMGNKMRYHQMYQAYAMAAANQSGGGRTVINNADVQNSHPGTSKSDCNEEFLGHNMSQNDLETKCHAQDQRYMNLPVNHTSNPQGILLLPGHPQSENSTMANPKYLENKAPQSIRCHKDSSSQIEPENSSVWRSMAKSDPRVIKSNQPENLTLAGSFQKSKDDQSVPHHQLEFFRVYHCLVCSMFHTDYLQELERHVSIDRSKPFFEMITVSGDDLCCKLCDFKTQICVEMRHHCASIIHLNRLDYYNHVMEGGSHSKEKLKNVHEFSPVFLFCSACEFATKSMDTLKAHSIDPSHQHNVSCCIYISRFSPAVEYCYCRSCSVRTLTKRELLLHVRSRHHKNKLRQYPSNDRKFHDPAHLFFIKELSLDISEAPRVSEQTEGRTFIEREKPHLIKENNEKNDFTENPAPLDLSSASSTSLKPLPVSCSLCQKILPEINVLEKHLQRIHGVNEAGVKWLISAFIKVHEEIQSTEELSNTKAGKPKSILFPPQKSSATDKTLPIQGMSIDSSSYQSSVAAEQNLESKSSTCRKAVTSEQNMAMGENLNQEEREDADFSSSQLLCKTEHMQNPDKLDRNPDGRTGKDFSSSQQFCETERMQNPGRSSTDSSLSQQFYEKEGMRNSGVPDQNLYSDQERVNIDPPSSKQFHKTENIPPVKEEIVSNSEENLYSSSSQAEVIEYESEPNRDSKYETQTDDSSSEHFSATEHGSPVPPSDHNASRERNDTSSSDHNSVTPERLLAIYDSSIGHTSPISQSGLNANRERSDSSSSDNNSVTPERLLAIYDSSIEHTSPISQSGLNASREWYDSSSSDHNSATLQRSPPIDDSASENFLAIEHESPKSQSGVKARRKRNGSSSDNIFVEYEWLPVREKRSRVNSSPSQHYLLDSKNEKSPLEDQQNFNLGGNVINDSPISRLMALVESTPGDDYNISVMNKNSGDSVNGEIVLYDCPNEYEAEFSAPNSPAAIDPQIQARKSIENIKISDVFSLVSRVENSSDTDEEEESLDFECIVFSDLEEL</sequence>
<feature type="region of interest" description="Disordered" evidence="7">
    <location>
        <begin position="37"/>
        <end position="70"/>
    </location>
</feature>
<dbReference type="SMART" id="SM00355">
    <property type="entry name" value="ZnF_C2H2"/>
    <property type="match status" value="5"/>
</dbReference>
<feature type="region of interest" description="Disordered" evidence="7">
    <location>
        <begin position="1185"/>
        <end position="1214"/>
    </location>
</feature>
<dbReference type="InterPro" id="IPR003604">
    <property type="entry name" value="Matrin/U1-like-C_Znf_C2H2"/>
</dbReference>
<keyword evidence="2" id="KW-0479">Metal-binding</keyword>
<evidence type="ECO:0000313" key="10">
    <source>
        <dbReference type="Proteomes" id="UP000499080"/>
    </source>
</evidence>
<dbReference type="OrthoDB" id="10564602at2759"/>
<keyword evidence="4" id="KW-0862">Zinc</keyword>
<protein>
    <submittedName>
        <fullName evidence="9">Zinc finger homeobox protein 4</fullName>
    </submittedName>
</protein>
<keyword evidence="5" id="KW-0805">Transcription regulation</keyword>
<dbReference type="Proteomes" id="UP000499080">
    <property type="component" value="Unassembled WGS sequence"/>
</dbReference>
<feature type="compositionally biased region" description="Acidic residues" evidence="7">
    <location>
        <begin position="60"/>
        <end position="69"/>
    </location>
</feature>
<accession>A0A4Y2GUX3</accession>
<feature type="region of interest" description="Disordered" evidence="7">
    <location>
        <begin position="1073"/>
        <end position="1173"/>
    </location>
</feature>
<feature type="region of interest" description="Disordered" evidence="7">
    <location>
        <begin position="835"/>
        <end position="854"/>
    </location>
</feature>
<feature type="compositionally biased region" description="Low complexity" evidence="7">
    <location>
        <begin position="1100"/>
        <end position="1111"/>
    </location>
</feature>
<comment type="caution">
    <text evidence="9">The sequence shown here is derived from an EMBL/GenBank/DDBJ whole genome shotgun (WGS) entry which is preliminary data.</text>
</comment>
<feature type="compositionally biased region" description="Polar residues" evidence="7">
    <location>
        <begin position="283"/>
        <end position="297"/>
    </location>
</feature>
<organism evidence="9 10">
    <name type="scientific">Araneus ventricosus</name>
    <name type="common">Orbweaver spider</name>
    <name type="synonym">Epeira ventricosa</name>
    <dbReference type="NCBI Taxonomy" id="182803"/>
    <lineage>
        <taxon>Eukaryota</taxon>
        <taxon>Metazoa</taxon>
        <taxon>Ecdysozoa</taxon>
        <taxon>Arthropoda</taxon>
        <taxon>Chelicerata</taxon>
        <taxon>Arachnida</taxon>
        <taxon>Araneae</taxon>
        <taxon>Araneomorphae</taxon>
        <taxon>Entelegynae</taxon>
        <taxon>Araneoidea</taxon>
        <taxon>Araneidae</taxon>
        <taxon>Araneus</taxon>
    </lineage>
</organism>
<evidence type="ECO:0000259" key="8">
    <source>
        <dbReference type="PROSITE" id="PS00028"/>
    </source>
</evidence>
<dbReference type="GO" id="GO:0005634">
    <property type="term" value="C:nucleus"/>
    <property type="evidence" value="ECO:0007669"/>
    <property type="project" value="UniProtKB-SubCell"/>
</dbReference>
<feature type="region of interest" description="Disordered" evidence="7">
    <location>
        <begin position="1240"/>
        <end position="1263"/>
    </location>
</feature>
<feature type="region of interest" description="Disordered" evidence="7">
    <location>
        <begin position="260"/>
        <end position="297"/>
    </location>
</feature>
<proteinExistence type="predicted"/>
<dbReference type="SUPFAM" id="SSF57667">
    <property type="entry name" value="beta-beta-alpha zinc fingers"/>
    <property type="match status" value="1"/>
</dbReference>
<comment type="subcellular location">
    <subcellularLocation>
        <location evidence="1">Nucleus</location>
    </subcellularLocation>
</comment>
<dbReference type="GO" id="GO:0000981">
    <property type="term" value="F:DNA-binding transcription factor activity, RNA polymerase II-specific"/>
    <property type="evidence" value="ECO:0007669"/>
    <property type="project" value="TreeGrafter"/>
</dbReference>
<dbReference type="InterPro" id="IPR051968">
    <property type="entry name" value="ZnFinger_Homeobox_TR"/>
</dbReference>
<dbReference type="InterPro" id="IPR036236">
    <property type="entry name" value="Znf_C2H2_sf"/>
</dbReference>
<feature type="region of interest" description="Disordered" evidence="7">
    <location>
        <begin position="1004"/>
        <end position="1050"/>
    </location>
</feature>
<reference evidence="9 10" key="1">
    <citation type="journal article" date="2019" name="Sci. Rep.">
        <title>Orb-weaving spider Araneus ventricosus genome elucidates the spidroin gene catalogue.</title>
        <authorList>
            <person name="Kono N."/>
            <person name="Nakamura H."/>
            <person name="Ohtoshi R."/>
            <person name="Moran D.A.P."/>
            <person name="Shinohara A."/>
            <person name="Yoshida Y."/>
            <person name="Fujiwara M."/>
            <person name="Mori M."/>
            <person name="Tomita M."/>
            <person name="Arakawa K."/>
        </authorList>
    </citation>
    <scope>NUCLEOTIDE SEQUENCE [LARGE SCALE GENOMIC DNA]</scope>
</reference>
<feature type="domain" description="C2H2-type" evidence="8">
    <location>
        <begin position="866"/>
        <end position="887"/>
    </location>
</feature>
<evidence type="ECO:0000256" key="2">
    <source>
        <dbReference type="ARBA" id="ARBA00022723"/>
    </source>
</evidence>
<feature type="compositionally biased region" description="Polar residues" evidence="7">
    <location>
        <begin position="1163"/>
        <end position="1172"/>
    </location>
</feature>
<evidence type="ECO:0000256" key="1">
    <source>
        <dbReference type="ARBA" id="ARBA00004123"/>
    </source>
</evidence>
<evidence type="ECO:0000256" key="7">
    <source>
        <dbReference type="SAM" id="MobiDB-lite"/>
    </source>
</evidence>
<feature type="compositionally biased region" description="Polar residues" evidence="7">
    <location>
        <begin position="1244"/>
        <end position="1257"/>
    </location>
</feature>
<feature type="region of interest" description="Disordered" evidence="7">
    <location>
        <begin position="90"/>
        <end position="138"/>
    </location>
</feature>
<dbReference type="GO" id="GO:0000978">
    <property type="term" value="F:RNA polymerase II cis-regulatory region sequence-specific DNA binding"/>
    <property type="evidence" value="ECO:0007669"/>
    <property type="project" value="TreeGrafter"/>
</dbReference>
<dbReference type="PROSITE" id="PS00028">
    <property type="entry name" value="ZINC_FINGER_C2H2_1"/>
    <property type="match status" value="1"/>
</dbReference>
<evidence type="ECO:0000256" key="5">
    <source>
        <dbReference type="ARBA" id="ARBA00023015"/>
    </source>
</evidence>
<feature type="compositionally biased region" description="Polar residues" evidence="7">
    <location>
        <begin position="112"/>
        <end position="131"/>
    </location>
</feature>